<evidence type="ECO:0000313" key="6">
    <source>
        <dbReference type="Proteomes" id="UP000092461"/>
    </source>
</evidence>
<dbReference type="InterPro" id="IPR013961">
    <property type="entry name" value="RAI1"/>
</dbReference>
<reference evidence="5" key="3">
    <citation type="submission" date="2020-05" db="UniProtKB">
        <authorList>
            <consortium name="EnsemblMetazoa"/>
        </authorList>
    </citation>
    <scope>IDENTIFICATION</scope>
    <source>
        <strain evidence="5">Jacobina</strain>
    </source>
</reference>
<dbReference type="VEuPathDB" id="VectorBase:LLOJ004219"/>
<dbReference type="VEuPathDB" id="VectorBase:LLONM1_000337"/>
<keyword evidence="2" id="KW-0694">RNA-binding</keyword>
<dbReference type="EMBL" id="AJWK01013293">
    <property type="status" value="NOT_ANNOTATED_CDS"/>
    <property type="molecule type" value="Genomic_DNA"/>
</dbReference>
<keyword evidence="2" id="KW-0540">Nuclease</keyword>
<dbReference type="GO" id="GO:0000956">
    <property type="term" value="P:nuclear-transcribed mRNA catabolic process"/>
    <property type="evidence" value="ECO:0007669"/>
    <property type="project" value="TreeGrafter"/>
</dbReference>
<dbReference type="GO" id="GO:0046872">
    <property type="term" value="F:metal ion binding"/>
    <property type="evidence" value="ECO:0007669"/>
    <property type="project" value="UniProtKB-KW"/>
</dbReference>
<evidence type="ECO:0000256" key="1">
    <source>
        <dbReference type="ARBA" id="ARBA00006562"/>
    </source>
</evidence>
<evidence type="ECO:0000313" key="4">
    <source>
        <dbReference type="EMBL" id="MBC1171031.1"/>
    </source>
</evidence>
<keyword evidence="2" id="KW-0539">Nucleus</keyword>
<dbReference type="Proteomes" id="UP000092461">
    <property type="component" value="Unassembled WGS sequence"/>
</dbReference>
<dbReference type="Pfam" id="PF08652">
    <property type="entry name" value="RAI1"/>
    <property type="match status" value="2"/>
</dbReference>
<name>A0A1B0CIF7_LUTLO</name>
<comment type="function">
    <text evidence="2">Decapping enzyme for NAD-capped RNAs: specifically hydrolyzes the nicotinamide adenine dinucleotide (NAD) cap from a subset of RNAs by removing the entire NAD moiety from the 5'-end of an NAD-capped RNA.</text>
</comment>
<dbReference type="GO" id="GO:0110155">
    <property type="term" value="P:NAD-cap decapping"/>
    <property type="evidence" value="ECO:0007669"/>
    <property type="project" value="TreeGrafter"/>
</dbReference>
<dbReference type="EnsemblMetazoa" id="LLOJ004219-RA">
    <property type="protein sequence ID" value="LLOJ004219-PA"/>
    <property type="gene ID" value="LLOJ004219"/>
</dbReference>
<proteinExistence type="inferred from homology"/>
<reference evidence="4" key="2">
    <citation type="journal article" date="2020" name="BMC">
        <title>Leishmania infection induces a limited differential gene expression in the sand fly midgut.</title>
        <authorList>
            <person name="Coutinho-Abreu I.V."/>
            <person name="Serafim T.D."/>
            <person name="Meneses C."/>
            <person name="Kamhawi S."/>
            <person name="Oliveira F."/>
            <person name="Valenzuela J.G."/>
        </authorList>
    </citation>
    <scope>NUCLEOTIDE SEQUENCE</scope>
    <source>
        <strain evidence="4">Jacobina</strain>
        <tissue evidence="4">Midgut</tissue>
    </source>
</reference>
<evidence type="ECO:0000256" key="2">
    <source>
        <dbReference type="RuleBase" id="RU367113"/>
    </source>
</evidence>
<evidence type="ECO:0000313" key="5">
    <source>
        <dbReference type="EnsemblMetazoa" id="LLOJ004219-PA"/>
    </source>
</evidence>
<dbReference type="GO" id="GO:0005634">
    <property type="term" value="C:nucleus"/>
    <property type="evidence" value="ECO:0007669"/>
    <property type="project" value="UniProtKB-SubCell"/>
</dbReference>
<protein>
    <recommendedName>
        <fullName evidence="2">Decapping nuclease</fullName>
        <ecNumber evidence="2">3.6.1.-</ecNumber>
    </recommendedName>
</protein>
<dbReference type="PANTHER" id="PTHR12395:SF9">
    <property type="entry name" value="DECAPPING AND EXORIBONUCLEASE PROTEIN"/>
    <property type="match status" value="1"/>
</dbReference>
<dbReference type="GO" id="GO:0005829">
    <property type="term" value="C:cytosol"/>
    <property type="evidence" value="ECO:0007669"/>
    <property type="project" value="TreeGrafter"/>
</dbReference>
<dbReference type="GO" id="GO:0004518">
    <property type="term" value="F:nuclease activity"/>
    <property type="evidence" value="ECO:0007669"/>
    <property type="project" value="UniProtKB-KW"/>
</dbReference>
<dbReference type="PANTHER" id="PTHR12395">
    <property type="entry name" value="DOM-3 RELATED"/>
    <property type="match status" value="1"/>
</dbReference>
<sequence length="708" mass="83678">MAVKDTELKASFSNYLSWRDNYQTFPKVSRPTVTGTFSVDRNREYVDSNEQMNYLLYPGESVHWDLNLGYDTYETKPESAKFEKIDNILKFIMTNWTKVALPPNHPEIKKRCLTPEIICFRGCLRLLMCTPYEATERNDGWIINVSKFKGTIYMCEEDSPERAAKRLNETEDMKRWTYYGFKFEQYILTKEHNKPNDITQPVIESEEFYAVFQSSFANHQLLYSAETDGVYSNKPLPKDADLSKIPVEFVEVKTMKRQDTPHQERNFRRNKLMNIWSQSFLCGIEKVFIGERDFQGVVHRIKRMQVSQMPEIGKNEWNAAICMNFCIKFLDMLKVLLKNVDDPDTVYRFTFNPRVSGRIQYEVFPQKTEYSFLQPWFVEVHWDLNVGYETFEGKPESAKLEKIDHILEFIMTNWTKVALPPNHPERKKRCLNPEIICFRGCLRLLMCTPYEATDRNDGWIINVSKYKGTIYLCAEDSPEKKARVLNETEDMKRWAYYGYKFEQYILTKEPNKPNDMTQPVIQSEEFAVAFQSSFANHKLLYIAETDGIISDKPLPQDADLSKIPIEFVEVKTIKRQENRHQERNFRKYRLMNIWSQSFLCGIENVFIGERDPQGIVNRINRMQVSSMPRIARDEWCAAICMNFCIKFLDMLKVLLKNVDDPDTVYRFSFNPRVSGRIQYEVFPRKTEYSFLQPWFVDFVNKHQSAPKK</sequence>
<dbReference type="GO" id="GO:0000166">
    <property type="term" value="F:nucleotide binding"/>
    <property type="evidence" value="ECO:0007669"/>
    <property type="project" value="UniProtKB-KW"/>
</dbReference>
<dbReference type="GO" id="GO:0034353">
    <property type="term" value="F:mRNA 5'-diphosphatase activity"/>
    <property type="evidence" value="ECO:0007669"/>
    <property type="project" value="TreeGrafter"/>
</dbReference>
<comment type="similarity">
    <text evidence="1 2">Belongs to the DXO/Dom3Z family.</text>
</comment>
<accession>A0A1B0CIF7</accession>
<dbReference type="InterPro" id="IPR039039">
    <property type="entry name" value="RAI1-like_fam"/>
</dbReference>
<comment type="cofactor">
    <cofactor evidence="2">
        <name>a divalent metal cation</name>
        <dbReference type="ChEBI" id="CHEBI:60240"/>
    </cofactor>
</comment>
<dbReference type="GO" id="GO:0003723">
    <property type="term" value="F:RNA binding"/>
    <property type="evidence" value="ECO:0007669"/>
    <property type="project" value="UniProtKB-KW"/>
</dbReference>
<reference evidence="6" key="1">
    <citation type="submission" date="2012-05" db="EMBL/GenBank/DDBJ databases">
        <title>Whole Genome Assembly of Lutzomyia longipalpis.</title>
        <authorList>
            <person name="Richards S."/>
            <person name="Qu C."/>
            <person name="Dillon R."/>
            <person name="Worley K."/>
            <person name="Scherer S."/>
            <person name="Batterton M."/>
            <person name="Taylor A."/>
            <person name="Hawes A."/>
            <person name="Hernandez B."/>
            <person name="Kovar C."/>
            <person name="Mandapat C."/>
            <person name="Pham C."/>
            <person name="Qu C."/>
            <person name="Jing C."/>
            <person name="Bess C."/>
            <person name="Bandaranaike D."/>
            <person name="Ngo D."/>
            <person name="Ongeri F."/>
            <person name="Arias F."/>
            <person name="Lara F."/>
            <person name="Weissenberger G."/>
            <person name="Kamau G."/>
            <person name="Han H."/>
            <person name="Shen H."/>
            <person name="Dinh H."/>
            <person name="Khalil I."/>
            <person name="Jones J."/>
            <person name="Shafer J."/>
            <person name="Jayaseelan J."/>
            <person name="Quiroz J."/>
            <person name="Blankenburg K."/>
            <person name="Nguyen L."/>
            <person name="Jackson L."/>
            <person name="Francisco L."/>
            <person name="Tang L.-Y."/>
            <person name="Pu L.-L."/>
            <person name="Perales L."/>
            <person name="Lorensuhewa L."/>
            <person name="Munidasa M."/>
            <person name="Coyle M."/>
            <person name="Taylor M."/>
            <person name="Puazo M."/>
            <person name="Firestine M."/>
            <person name="Scheel M."/>
            <person name="Javaid M."/>
            <person name="Wang M."/>
            <person name="Li M."/>
            <person name="Tabassum N."/>
            <person name="Saada N."/>
            <person name="Osuji N."/>
            <person name="Aqrawi P."/>
            <person name="Fu Q."/>
            <person name="Thornton R."/>
            <person name="Raj R."/>
            <person name="Goodspeed R."/>
            <person name="Mata R."/>
            <person name="Najjar R."/>
            <person name="Gubbala S."/>
            <person name="Lee S."/>
            <person name="Denson S."/>
            <person name="Patil S."/>
            <person name="Macmil S."/>
            <person name="Qi S."/>
            <person name="Matskevitch T."/>
            <person name="Palculict T."/>
            <person name="Mathew T."/>
            <person name="Vee V."/>
            <person name="Velamala V."/>
            <person name="Korchina V."/>
            <person name="Cai W."/>
            <person name="Liu W."/>
            <person name="Dai W."/>
            <person name="Zou X."/>
            <person name="Zhu Y."/>
            <person name="Zhang Y."/>
            <person name="Wu Y.-Q."/>
            <person name="Xin Y."/>
            <person name="Nazarath L."/>
            <person name="Kovar C."/>
            <person name="Han Y."/>
            <person name="Muzny D."/>
            <person name="Gibbs R."/>
        </authorList>
    </citation>
    <scope>NUCLEOTIDE SEQUENCE [LARGE SCALE GENOMIC DNA]</scope>
    <source>
        <strain evidence="6">Jacobina</strain>
    </source>
</reference>
<feature type="domain" description="RAI1-like" evidence="3">
    <location>
        <begin position="30"/>
        <end position="378"/>
    </location>
</feature>
<evidence type="ECO:0000259" key="3">
    <source>
        <dbReference type="Pfam" id="PF08652"/>
    </source>
</evidence>
<keyword evidence="2" id="KW-0547">Nucleotide-binding</keyword>
<dbReference type="EMBL" id="GITU01002328">
    <property type="protein sequence ID" value="MBC1171031.1"/>
    <property type="molecule type" value="Transcribed_RNA"/>
</dbReference>
<dbReference type="AlphaFoldDB" id="A0A1B0CIF7"/>
<keyword evidence="6" id="KW-1185">Reference proteome</keyword>
<organism evidence="5 6">
    <name type="scientific">Lutzomyia longipalpis</name>
    <name type="common">Sand fly</name>
    <dbReference type="NCBI Taxonomy" id="7200"/>
    <lineage>
        <taxon>Eukaryota</taxon>
        <taxon>Metazoa</taxon>
        <taxon>Ecdysozoa</taxon>
        <taxon>Arthropoda</taxon>
        <taxon>Hexapoda</taxon>
        <taxon>Insecta</taxon>
        <taxon>Pterygota</taxon>
        <taxon>Neoptera</taxon>
        <taxon>Endopterygota</taxon>
        <taxon>Diptera</taxon>
        <taxon>Nematocera</taxon>
        <taxon>Psychodoidea</taxon>
        <taxon>Psychodidae</taxon>
        <taxon>Lutzomyia</taxon>
        <taxon>Lutzomyia</taxon>
    </lineage>
</organism>
<dbReference type="VEuPathDB" id="VectorBase:LLONM1_003332"/>
<comment type="subcellular location">
    <subcellularLocation>
        <location evidence="2">Nucleus</location>
    </subcellularLocation>
</comment>
<keyword evidence="2" id="KW-0378">Hydrolase</keyword>
<keyword evidence="2" id="KW-0479">Metal-binding</keyword>
<feature type="domain" description="RAI1-like" evidence="3">
    <location>
        <begin position="380"/>
        <end position="696"/>
    </location>
</feature>
<dbReference type="EC" id="3.6.1.-" evidence="2"/>